<dbReference type="AlphaFoldDB" id="A0A9Q1F9P8"/>
<evidence type="ECO:0000313" key="1">
    <source>
        <dbReference type="EMBL" id="KAJ8353963.1"/>
    </source>
</evidence>
<evidence type="ECO:0000313" key="2">
    <source>
        <dbReference type="Proteomes" id="UP001152622"/>
    </source>
</evidence>
<protein>
    <submittedName>
        <fullName evidence="1">Uncharacterized protein</fullName>
    </submittedName>
</protein>
<accession>A0A9Q1F9P8</accession>
<dbReference type="Proteomes" id="UP001152622">
    <property type="component" value="Chromosome 7"/>
</dbReference>
<gene>
    <name evidence="1" type="ORF">SKAU_G00215300</name>
</gene>
<name>A0A9Q1F9P8_SYNKA</name>
<proteinExistence type="predicted"/>
<comment type="caution">
    <text evidence="1">The sequence shown here is derived from an EMBL/GenBank/DDBJ whole genome shotgun (WGS) entry which is preliminary data.</text>
</comment>
<reference evidence="1" key="1">
    <citation type="journal article" date="2023" name="Science">
        <title>Genome structures resolve the early diversification of teleost fishes.</title>
        <authorList>
            <person name="Parey E."/>
            <person name="Louis A."/>
            <person name="Montfort J."/>
            <person name="Bouchez O."/>
            <person name="Roques C."/>
            <person name="Iampietro C."/>
            <person name="Lluch J."/>
            <person name="Castinel A."/>
            <person name="Donnadieu C."/>
            <person name="Desvignes T."/>
            <person name="Floi Bucao C."/>
            <person name="Jouanno E."/>
            <person name="Wen M."/>
            <person name="Mejri S."/>
            <person name="Dirks R."/>
            <person name="Jansen H."/>
            <person name="Henkel C."/>
            <person name="Chen W.J."/>
            <person name="Zahm M."/>
            <person name="Cabau C."/>
            <person name="Klopp C."/>
            <person name="Thompson A.W."/>
            <person name="Robinson-Rechavi M."/>
            <person name="Braasch I."/>
            <person name="Lecointre G."/>
            <person name="Bobe J."/>
            <person name="Postlethwait J.H."/>
            <person name="Berthelot C."/>
            <person name="Roest Crollius H."/>
            <person name="Guiguen Y."/>
        </authorList>
    </citation>
    <scope>NUCLEOTIDE SEQUENCE</scope>
    <source>
        <strain evidence="1">WJC10195</strain>
    </source>
</reference>
<sequence length="150" mass="17040">MYQHCGRVPTHLAEYDSSGINGKEELNEQATRAVVCRPACRRRTTEAPAFYGFSTPKTQPQIHFRISKQPHPDDSQALASSPRRACAAERLRLLTRHVPHVRKRHQSMEIGQCFLPASRARRRLGLRSWIINRHTSPPAALLVRLQTAAE</sequence>
<organism evidence="1 2">
    <name type="scientific">Synaphobranchus kaupii</name>
    <name type="common">Kaup's arrowtooth eel</name>
    <dbReference type="NCBI Taxonomy" id="118154"/>
    <lineage>
        <taxon>Eukaryota</taxon>
        <taxon>Metazoa</taxon>
        <taxon>Chordata</taxon>
        <taxon>Craniata</taxon>
        <taxon>Vertebrata</taxon>
        <taxon>Euteleostomi</taxon>
        <taxon>Actinopterygii</taxon>
        <taxon>Neopterygii</taxon>
        <taxon>Teleostei</taxon>
        <taxon>Anguilliformes</taxon>
        <taxon>Synaphobranchidae</taxon>
        <taxon>Synaphobranchus</taxon>
    </lineage>
</organism>
<dbReference type="EMBL" id="JAINUF010000007">
    <property type="protein sequence ID" value="KAJ8353963.1"/>
    <property type="molecule type" value="Genomic_DNA"/>
</dbReference>
<keyword evidence="2" id="KW-1185">Reference proteome</keyword>